<keyword evidence="11" id="KW-0539">Nucleus</keyword>
<dbReference type="PROSITE" id="PS50016">
    <property type="entry name" value="ZF_PHD_2"/>
    <property type="match status" value="1"/>
</dbReference>
<dbReference type="PROSITE" id="PS01359">
    <property type="entry name" value="ZF_PHD_1"/>
    <property type="match status" value="1"/>
</dbReference>
<evidence type="ECO:0000256" key="1">
    <source>
        <dbReference type="ARBA" id="ARBA00004123"/>
    </source>
</evidence>
<dbReference type="CDD" id="cd15585">
    <property type="entry name" value="PHD_ING3"/>
    <property type="match status" value="1"/>
</dbReference>
<keyword evidence="6" id="KW-0863">Zinc-finger</keyword>
<dbReference type="AlphaFoldDB" id="A0A1B0DFI6"/>
<evidence type="ECO:0000256" key="11">
    <source>
        <dbReference type="ARBA" id="ARBA00023242"/>
    </source>
</evidence>
<evidence type="ECO:0000256" key="5">
    <source>
        <dbReference type="ARBA" id="ARBA00022723"/>
    </source>
</evidence>
<keyword evidence="5" id="KW-0479">Metal-binding</keyword>
<dbReference type="SMART" id="SM00249">
    <property type="entry name" value="PHD"/>
    <property type="match status" value="1"/>
</dbReference>
<evidence type="ECO:0000256" key="6">
    <source>
        <dbReference type="ARBA" id="ARBA00022771"/>
    </source>
</evidence>
<dbReference type="GO" id="GO:0035267">
    <property type="term" value="C:NuA4 histone acetyltransferase complex"/>
    <property type="evidence" value="ECO:0007669"/>
    <property type="project" value="TreeGrafter"/>
</dbReference>
<feature type="compositionally biased region" description="Polar residues" evidence="12">
    <location>
        <begin position="1"/>
        <end position="16"/>
    </location>
</feature>
<dbReference type="VEuPathDB" id="VectorBase:PPAI006797"/>
<dbReference type="PANTHER" id="PTHR10333:SF103">
    <property type="entry name" value="INHIBITOR OF GROWTH PROTEIN 3"/>
    <property type="match status" value="1"/>
</dbReference>
<dbReference type="Proteomes" id="UP000092462">
    <property type="component" value="Unassembled WGS sequence"/>
</dbReference>
<sequence length="230" mass="24084">MSDPSGNSAGNLLSNVSPPSALPANLILAPAAPPLSQTGNPASESVSVASEGAAAEPHIPTKFSPAIPPSKDTSAEQTPAAEDPSANLGHLNLNPEPVSAALGPLTQSGSSLFGWVKDAASSGGGILSKVAEKAKNSVPLVEPTTPTVMINENGMVVEQTPEGEWTYDPNEPRYCICNQVSYGDMVACDNEDCPFEWFHYPCVGITQSPKGKWYCPQCTSSMRRRGSRKT</sequence>
<evidence type="ECO:0000256" key="10">
    <source>
        <dbReference type="ARBA" id="ARBA00023163"/>
    </source>
</evidence>
<dbReference type="GO" id="GO:0005634">
    <property type="term" value="C:nucleus"/>
    <property type="evidence" value="ECO:0007669"/>
    <property type="project" value="UniProtKB-SubCell"/>
</dbReference>
<accession>A0A1B0DFI6</accession>
<keyword evidence="8" id="KW-0156">Chromatin regulator</keyword>
<dbReference type="FunFam" id="3.30.40.10:FF:000103">
    <property type="entry name" value="Inhibitor of growth protein"/>
    <property type="match status" value="1"/>
</dbReference>
<dbReference type="InterPro" id="IPR001965">
    <property type="entry name" value="Znf_PHD"/>
</dbReference>
<evidence type="ECO:0000256" key="3">
    <source>
        <dbReference type="ARBA" id="ARBA00021181"/>
    </source>
</evidence>
<dbReference type="GO" id="GO:0008270">
    <property type="term" value="F:zinc ion binding"/>
    <property type="evidence" value="ECO:0007669"/>
    <property type="project" value="UniProtKB-KW"/>
</dbReference>
<evidence type="ECO:0000313" key="14">
    <source>
        <dbReference type="Proteomes" id="UP000092462"/>
    </source>
</evidence>
<dbReference type="InterPro" id="IPR042020">
    <property type="entry name" value="ING3_PHD"/>
</dbReference>
<dbReference type="Pfam" id="PF00628">
    <property type="entry name" value="PHD"/>
    <property type="match status" value="1"/>
</dbReference>
<dbReference type="EnsemblMetazoa" id="PPAI006797-RA">
    <property type="protein sequence ID" value="PPAI006797-PA"/>
    <property type="gene ID" value="PPAI006797"/>
</dbReference>
<evidence type="ECO:0000256" key="12">
    <source>
        <dbReference type="SAM" id="MobiDB-lite"/>
    </source>
</evidence>
<evidence type="ECO:0000256" key="9">
    <source>
        <dbReference type="ARBA" id="ARBA00023015"/>
    </source>
</evidence>
<keyword evidence="4" id="KW-0341">Growth regulation</keyword>
<comment type="similarity">
    <text evidence="2">Belongs to the ING family.</text>
</comment>
<name>A0A1B0DFI6_PHLPP</name>
<proteinExistence type="inferred from homology"/>
<comment type="subcellular location">
    <subcellularLocation>
        <location evidence="1">Nucleus</location>
    </subcellularLocation>
</comment>
<dbReference type="PANTHER" id="PTHR10333">
    <property type="entry name" value="INHIBITOR OF GROWTH PROTEIN"/>
    <property type="match status" value="1"/>
</dbReference>
<keyword evidence="7" id="KW-0862">Zinc</keyword>
<dbReference type="InterPro" id="IPR028651">
    <property type="entry name" value="ING_fam"/>
</dbReference>
<dbReference type="Gene3D" id="3.30.40.10">
    <property type="entry name" value="Zinc/RING finger domain, C3HC4 (zinc finger)"/>
    <property type="match status" value="1"/>
</dbReference>
<dbReference type="InterPro" id="IPR011011">
    <property type="entry name" value="Znf_FYVE_PHD"/>
</dbReference>
<evidence type="ECO:0000256" key="8">
    <source>
        <dbReference type="ARBA" id="ARBA00022853"/>
    </source>
</evidence>
<evidence type="ECO:0000256" key="2">
    <source>
        <dbReference type="ARBA" id="ARBA00010210"/>
    </source>
</evidence>
<evidence type="ECO:0000256" key="4">
    <source>
        <dbReference type="ARBA" id="ARBA00022604"/>
    </source>
</evidence>
<dbReference type="GO" id="GO:0006325">
    <property type="term" value="P:chromatin organization"/>
    <property type="evidence" value="ECO:0007669"/>
    <property type="project" value="UniProtKB-KW"/>
</dbReference>
<dbReference type="InterPro" id="IPR019787">
    <property type="entry name" value="Znf_PHD-finger"/>
</dbReference>
<dbReference type="SUPFAM" id="SSF57903">
    <property type="entry name" value="FYVE/PHD zinc finger"/>
    <property type="match status" value="1"/>
</dbReference>
<evidence type="ECO:0000313" key="13">
    <source>
        <dbReference type="EnsemblMetazoa" id="PPAI006797-PA"/>
    </source>
</evidence>
<evidence type="ECO:0000256" key="7">
    <source>
        <dbReference type="ARBA" id="ARBA00022833"/>
    </source>
</evidence>
<dbReference type="VEuPathDB" id="VectorBase:PPAPM1_004988"/>
<dbReference type="InterPro" id="IPR019786">
    <property type="entry name" value="Zinc_finger_PHD-type_CS"/>
</dbReference>
<dbReference type="EMBL" id="AJVK01033434">
    <property type="status" value="NOT_ANNOTATED_CDS"/>
    <property type="molecule type" value="Genomic_DNA"/>
</dbReference>
<feature type="region of interest" description="Disordered" evidence="12">
    <location>
        <begin position="1"/>
        <end position="20"/>
    </location>
</feature>
<feature type="compositionally biased region" description="Low complexity" evidence="12">
    <location>
        <begin position="31"/>
        <end position="56"/>
    </location>
</feature>
<keyword evidence="9" id="KW-0805">Transcription regulation</keyword>
<reference evidence="13" key="1">
    <citation type="submission" date="2022-08" db="UniProtKB">
        <authorList>
            <consortium name="EnsemblMetazoa"/>
        </authorList>
    </citation>
    <scope>IDENTIFICATION</scope>
    <source>
        <strain evidence="13">Israel</strain>
    </source>
</reference>
<protein>
    <recommendedName>
        <fullName evidence="3">Inhibitor of growth protein 3</fullName>
    </recommendedName>
</protein>
<organism evidence="13 14">
    <name type="scientific">Phlebotomus papatasi</name>
    <name type="common">Sandfly</name>
    <dbReference type="NCBI Taxonomy" id="29031"/>
    <lineage>
        <taxon>Eukaryota</taxon>
        <taxon>Metazoa</taxon>
        <taxon>Ecdysozoa</taxon>
        <taxon>Arthropoda</taxon>
        <taxon>Hexapoda</taxon>
        <taxon>Insecta</taxon>
        <taxon>Pterygota</taxon>
        <taxon>Neoptera</taxon>
        <taxon>Endopterygota</taxon>
        <taxon>Diptera</taxon>
        <taxon>Nematocera</taxon>
        <taxon>Psychodoidea</taxon>
        <taxon>Psychodidae</taxon>
        <taxon>Phlebotomus</taxon>
        <taxon>Phlebotomus</taxon>
    </lineage>
</organism>
<feature type="region of interest" description="Disordered" evidence="12">
    <location>
        <begin position="31"/>
        <end position="95"/>
    </location>
</feature>
<keyword evidence="14" id="KW-1185">Reference proteome</keyword>
<keyword evidence="10" id="KW-0804">Transcription</keyword>
<dbReference type="InterPro" id="IPR013083">
    <property type="entry name" value="Znf_RING/FYVE/PHD"/>
</dbReference>